<dbReference type="Proteomes" id="UP000011087">
    <property type="component" value="Unassembled WGS sequence"/>
</dbReference>
<reference evidence="4" key="2">
    <citation type="submission" date="2012-11" db="EMBL/GenBank/DDBJ databases">
        <authorList>
            <person name="Kuo A."/>
            <person name="Curtis B.A."/>
            <person name="Tanifuji G."/>
            <person name="Burki F."/>
            <person name="Gruber A."/>
            <person name="Irimia M."/>
            <person name="Maruyama S."/>
            <person name="Arias M.C."/>
            <person name="Ball S.G."/>
            <person name="Gile G.H."/>
            <person name="Hirakawa Y."/>
            <person name="Hopkins J.F."/>
            <person name="Rensing S.A."/>
            <person name="Schmutz J."/>
            <person name="Symeonidi A."/>
            <person name="Elias M."/>
            <person name="Eveleigh R.J."/>
            <person name="Herman E.K."/>
            <person name="Klute M.J."/>
            <person name="Nakayama T."/>
            <person name="Obornik M."/>
            <person name="Reyes-Prieto A."/>
            <person name="Armbrust E.V."/>
            <person name="Aves S.J."/>
            <person name="Beiko R.G."/>
            <person name="Coutinho P."/>
            <person name="Dacks J.B."/>
            <person name="Durnford D.G."/>
            <person name="Fast N.M."/>
            <person name="Green B.R."/>
            <person name="Grisdale C."/>
            <person name="Hempe F."/>
            <person name="Henrissat B."/>
            <person name="Hoppner M.P."/>
            <person name="Ishida K.-I."/>
            <person name="Kim E."/>
            <person name="Koreny L."/>
            <person name="Kroth P.G."/>
            <person name="Liu Y."/>
            <person name="Malik S.-B."/>
            <person name="Maier U.G."/>
            <person name="McRose D."/>
            <person name="Mock T."/>
            <person name="Neilson J.A."/>
            <person name="Onodera N.T."/>
            <person name="Poole A.M."/>
            <person name="Pritham E.J."/>
            <person name="Richards T.A."/>
            <person name="Rocap G."/>
            <person name="Roy S.W."/>
            <person name="Sarai C."/>
            <person name="Schaack S."/>
            <person name="Shirato S."/>
            <person name="Slamovits C.H."/>
            <person name="Spencer D.F."/>
            <person name="Suzuki S."/>
            <person name="Worden A.Z."/>
            <person name="Zauner S."/>
            <person name="Barry K."/>
            <person name="Bell C."/>
            <person name="Bharti A.K."/>
            <person name="Crow J.A."/>
            <person name="Grimwood J."/>
            <person name="Kramer R."/>
            <person name="Lindquist E."/>
            <person name="Lucas S."/>
            <person name="Salamov A."/>
            <person name="McFadden G.I."/>
            <person name="Lane C.E."/>
            <person name="Keeling P.J."/>
            <person name="Gray M.W."/>
            <person name="Grigoriev I.V."/>
            <person name="Archibald J.M."/>
        </authorList>
    </citation>
    <scope>NUCLEOTIDE SEQUENCE</scope>
    <source>
        <strain evidence="4">CCMP2712</strain>
    </source>
</reference>
<sequence>MPSSQQLMLPSISFHKISGKVVAIKVSSRLTNSKINKHARALVRFSLLYVLLMSVVYSISKDLGHSPLFDSDRNSKELLIAIQGEQARRTRALLSGMRSNASQILRRLSSSTCVEFLFLIMTRSSEQRDRYLYLSRTVVKLLPILLQDNNASLAVASFGNFTAQLETLSEFVPVKNHTFNRTDPASSDEYLRHQILDYANFLRDCEGSRATYCVMMEDDALCSSLILKVLRYVLGSLLETRRRFGMVKLFMKEEWMGFGLDVIHEIFFISILSGLLSFVLLLACRSRLRKCSLCDRLLGSFVLAVAISFVAVAIGRPYWIQLRKPLVLAHALVSPSPAASNVGILFPRQVVEPLRRALLEEAANLTKPVEPVDVLVGKQLEASELPTYLVVPNLIEHIGFFSTSTSKQRDWREHFGVWTP</sequence>
<evidence type="ECO:0000313" key="3">
    <source>
        <dbReference type="EnsemblProtists" id="EKX32646"/>
    </source>
</evidence>
<dbReference type="GO" id="GO:0006506">
    <property type="term" value="P:GPI anchor biosynthetic process"/>
    <property type="evidence" value="ECO:0007669"/>
    <property type="project" value="InterPro"/>
</dbReference>
<dbReference type="AlphaFoldDB" id="L1I8Q1"/>
<dbReference type="PANTHER" id="PTHR31410:SF2">
    <property type="entry name" value="GLYCOSYL TRANSFERASE 64 DOMAIN-CONTAINING PROTEIN"/>
    <property type="match status" value="1"/>
</dbReference>
<evidence type="ECO:0000313" key="2">
    <source>
        <dbReference type="EMBL" id="EKX32646.1"/>
    </source>
</evidence>
<dbReference type="KEGG" id="gtt:GUITHDRAFT_148472"/>
<dbReference type="GeneID" id="17289385"/>
<feature type="transmembrane region" description="Helical" evidence="1">
    <location>
        <begin position="258"/>
        <end position="284"/>
    </location>
</feature>
<proteinExistence type="predicted"/>
<evidence type="ECO:0000256" key="1">
    <source>
        <dbReference type="SAM" id="Phobius"/>
    </source>
</evidence>
<dbReference type="PANTHER" id="PTHR31410">
    <property type="entry name" value="TRANSMEMBRANE PROTEIN 246"/>
    <property type="match status" value="1"/>
</dbReference>
<organism evidence="2">
    <name type="scientific">Guillardia theta (strain CCMP2712)</name>
    <name type="common">Cryptophyte</name>
    <dbReference type="NCBI Taxonomy" id="905079"/>
    <lineage>
        <taxon>Eukaryota</taxon>
        <taxon>Cryptophyceae</taxon>
        <taxon>Pyrenomonadales</taxon>
        <taxon>Geminigeraceae</taxon>
        <taxon>Guillardia</taxon>
    </lineage>
</organism>
<dbReference type="PaxDb" id="55529-EKX32646"/>
<keyword evidence="1" id="KW-0472">Membrane</keyword>
<dbReference type="InterPro" id="IPR029675">
    <property type="entry name" value="PGAP4"/>
</dbReference>
<name>L1I8Q1_GUITC</name>
<dbReference type="RefSeq" id="XP_005819626.1">
    <property type="nucleotide sequence ID" value="XM_005819569.1"/>
</dbReference>
<protein>
    <submittedName>
        <fullName evidence="2 3">Uncharacterized protein</fullName>
    </submittedName>
</protein>
<accession>L1I8Q1</accession>
<evidence type="ECO:0000313" key="4">
    <source>
        <dbReference type="Proteomes" id="UP000011087"/>
    </source>
</evidence>
<dbReference type="GO" id="GO:0000139">
    <property type="term" value="C:Golgi membrane"/>
    <property type="evidence" value="ECO:0007669"/>
    <property type="project" value="InterPro"/>
</dbReference>
<dbReference type="OMA" id="CNELPYS"/>
<dbReference type="HOGENOM" id="CLU_654611_0_0_1"/>
<dbReference type="CDD" id="cd21105">
    <property type="entry name" value="PGAP4-like"/>
    <property type="match status" value="1"/>
</dbReference>
<keyword evidence="1" id="KW-0812">Transmembrane</keyword>
<keyword evidence="1" id="KW-1133">Transmembrane helix</keyword>
<dbReference type="EnsemblProtists" id="EKX32646">
    <property type="protein sequence ID" value="EKX32646"/>
    <property type="gene ID" value="GUITHDRAFT_148472"/>
</dbReference>
<reference evidence="2 4" key="1">
    <citation type="journal article" date="2012" name="Nature">
        <title>Algal genomes reveal evolutionary mosaicism and the fate of nucleomorphs.</title>
        <authorList>
            <consortium name="DOE Joint Genome Institute"/>
            <person name="Curtis B.A."/>
            <person name="Tanifuji G."/>
            <person name="Burki F."/>
            <person name="Gruber A."/>
            <person name="Irimia M."/>
            <person name="Maruyama S."/>
            <person name="Arias M.C."/>
            <person name="Ball S.G."/>
            <person name="Gile G.H."/>
            <person name="Hirakawa Y."/>
            <person name="Hopkins J.F."/>
            <person name="Kuo A."/>
            <person name="Rensing S.A."/>
            <person name="Schmutz J."/>
            <person name="Symeonidi A."/>
            <person name="Elias M."/>
            <person name="Eveleigh R.J."/>
            <person name="Herman E.K."/>
            <person name="Klute M.J."/>
            <person name="Nakayama T."/>
            <person name="Obornik M."/>
            <person name="Reyes-Prieto A."/>
            <person name="Armbrust E.V."/>
            <person name="Aves S.J."/>
            <person name="Beiko R.G."/>
            <person name="Coutinho P."/>
            <person name="Dacks J.B."/>
            <person name="Durnford D.G."/>
            <person name="Fast N.M."/>
            <person name="Green B.R."/>
            <person name="Grisdale C.J."/>
            <person name="Hempel F."/>
            <person name="Henrissat B."/>
            <person name="Hoppner M.P."/>
            <person name="Ishida K."/>
            <person name="Kim E."/>
            <person name="Koreny L."/>
            <person name="Kroth P.G."/>
            <person name="Liu Y."/>
            <person name="Malik S.B."/>
            <person name="Maier U.G."/>
            <person name="McRose D."/>
            <person name="Mock T."/>
            <person name="Neilson J.A."/>
            <person name="Onodera N.T."/>
            <person name="Poole A.M."/>
            <person name="Pritham E.J."/>
            <person name="Richards T.A."/>
            <person name="Rocap G."/>
            <person name="Roy S.W."/>
            <person name="Sarai C."/>
            <person name="Schaack S."/>
            <person name="Shirato S."/>
            <person name="Slamovits C.H."/>
            <person name="Spencer D.F."/>
            <person name="Suzuki S."/>
            <person name="Worden A.Z."/>
            <person name="Zauner S."/>
            <person name="Barry K."/>
            <person name="Bell C."/>
            <person name="Bharti A.K."/>
            <person name="Crow J.A."/>
            <person name="Grimwood J."/>
            <person name="Kramer R."/>
            <person name="Lindquist E."/>
            <person name="Lucas S."/>
            <person name="Salamov A."/>
            <person name="McFadden G.I."/>
            <person name="Lane C.E."/>
            <person name="Keeling P.J."/>
            <person name="Gray M.W."/>
            <person name="Grigoriev I.V."/>
            <person name="Archibald J.M."/>
        </authorList>
    </citation>
    <scope>NUCLEOTIDE SEQUENCE</scope>
    <source>
        <strain evidence="2 4">CCMP2712</strain>
    </source>
</reference>
<dbReference type="EMBL" id="JH993178">
    <property type="protein sequence ID" value="EKX32646.1"/>
    <property type="molecule type" value="Genomic_DNA"/>
</dbReference>
<dbReference type="OrthoDB" id="2016523at2759"/>
<reference evidence="3" key="3">
    <citation type="submission" date="2016-03" db="UniProtKB">
        <authorList>
            <consortium name="EnsemblProtists"/>
        </authorList>
    </citation>
    <scope>IDENTIFICATION</scope>
</reference>
<dbReference type="GO" id="GO:0016757">
    <property type="term" value="F:glycosyltransferase activity"/>
    <property type="evidence" value="ECO:0007669"/>
    <property type="project" value="InterPro"/>
</dbReference>
<feature type="transmembrane region" description="Helical" evidence="1">
    <location>
        <begin position="296"/>
        <end position="315"/>
    </location>
</feature>
<keyword evidence="4" id="KW-1185">Reference proteome</keyword>
<gene>
    <name evidence="2" type="ORF">GUITHDRAFT_148472</name>
</gene>